<dbReference type="Pfam" id="PF00534">
    <property type="entry name" value="Glycos_transf_1"/>
    <property type="match status" value="1"/>
</dbReference>
<dbReference type="InterPro" id="IPR028098">
    <property type="entry name" value="Glyco_trans_4-like_N"/>
</dbReference>
<reference evidence="3 4" key="1">
    <citation type="journal article" date="2023" name="J. Phycol.">
        <title>Chrysosporum ovalisporum is synonymous with the true-branching cyanobacterium Umezakia natans (Nostocales/Aphanizomenonaceae).</title>
        <authorList>
            <person name="McGregor G.B."/>
            <person name="Sendall B.C."/>
            <person name="Niiyama Y."/>
            <person name="Tuji A."/>
            <person name="Willis A."/>
        </authorList>
    </citation>
    <scope>NUCLEOTIDE SEQUENCE [LARGE SCALE GENOMIC DNA]</scope>
    <source>
        <strain evidence="3 4">ANA360D</strain>
    </source>
</reference>
<accession>A0AA43GQX1</accession>
<dbReference type="Gene3D" id="3.40.50.2000">
    <property type="entry name" value="Glycogen Phosphorylase B"/>
    <property type="match status" value="2"/>
</dbReference>
<sequence>MKILFVNPVGVIGGAERALLTIFAAIYHQKTDLEIHLIVGTNGPLIEQAKNLGVQVQILPLPDSINQLGNSALKEKDKIISTLLKIIIILPSIGKYLWQIHQLLHQIKPDLIHSNGIKTHLLLALAGVRITPIIWHIHDFYGSRPLIGKILKWMSPSAKLGIAISQAVAEDAKTTLPNLPIEVIYNGIDINYFNASLTSSLNSHLPMRIGLVATFARWKGHDVFLAAAAHVVKARPDLNVRFSIVGEPIYKTRGSQFSLQELKDTALNLDIAEKLDFIGFQQDIVKIYHQLDIVIHASTQPEPFGLVIVEAMACGKPVIVSQAGGAAELFTHNYDAIGVPPNDSTALAAAMLDLIDNPKKRQFLSANARNTVSKRFNYQALPQQIIAIYNLVLGTN</sequence>
<keyword evidence="4" id="KW-1185">Reference proteome</keyword>
<dbReference type="Proteomes" id="UP001159387">
    <property type="component" value="Unassembled WGS sequence"/>
</dbReference>
<evidence type="ECO:0000313" key="4">
    <source>
        <dbReference type="Proteomes" id="UP001159387"/>
    </source>
</evidence>
<feature type="domain" description="Glycosyl transferase family 1" evidence="1">
    <location>
        <begin position="210"/>
        <end position="370"/>
    </location>
</feature>
<comment type="caution">
    <text evidence="3">The sequence shown here is derived from an EMBL/GenBank/DDBJ whole genome shotgun (WGS) entry which is preliminary data.</text>
</comment>
<name>A0AA43GQX1_9CYAN</name>
<dbReference type="GO" id="GO:0016757">
    <property type="term" value="F:glycosyltransferase activity"/>
    <property type="evidence" value="ECO:0007669"/>
    <property type="project" value="InterPro"/>
</dbReference>
<gene>
    <name evidence="3" type="ORF">NWP17_06245</name>
</gene>
<dbReference type="Pfam" id="PF13439">
    <property type="entry name" value="Glyco_transf_4"/>
    <property type="match status" value="1"/>
</dbReference>
<dbReference type="InterPro" id="IPR001296">
    <property type="entry name" value="Glyco_trans_1"/>
</dbReference>
<feature type="domain" description="Glycosyltransferase subfamily 4-like N-terminal" evidence="2">
    <location>
        <begin position="89"/>
        <end position="191"/>
    </location>
</feature>
<evidence type="ECO:0000313" key="3">
    <source>
        <dbReference type="EMBL" id="MDH6060039.1"/>
    </source>
</evidence>
<dbReference type="PANTHER" id="PTHR12526">
    <property type="entry name" value="GLYCOSYLTRANSFERASE"/>
    <property type="match status" value="1"/>
</dbReference>
<dbReference type="CDD" id="cd03801">
    <property type="entry name" value="GT4_PimA-like"/>
    <property type="match status" value="1"/>
</dbReference>
<proteinExistence type="predicted"/>
<organism evidence="3 4">
    <name type="scientific">Chrysosporum bergii ANA360D</name>
    <dbReference type="NCBI Taxonomy" id="617107"/>
    <lineage>
        <taxon>Bacteria</taxon>
        <taxon>Bacillati</taxon>
        <taxon>Cyanobacteriota</taxon>
        <taxon>Cyanophyceae</taxon>
        <taxon>Nostocales</taxon>
        <taxon>Nodulariaceae</taxon>
        <taxon>Chrysosporum</taxon>
    </lineage>
</organism>
<dbReference type="EMBL" id="JANQDH010000041">
    <property type="protein sequence ID" value="MDH6060039.1"/>
    <property type="molecule type" value="Genomic_DNA"/>
</dbReference>
<dbReference type="AlphaFoldDB" id="A0AA43GQX1"/>
<dbReference type="SUPFAM" id="SSF53756">
    <property type="entry name" value="UDP-Glycosyltransferase/glycogen phosphorylase"/>
    <property type="match status" value="1"/>
</dbReference>
<protein>
    <submittedName>
        <fullName evidence="3">Glycosyltransferase family 4 protein</fullName>
    </submittedName>
</protein>
<evidence type="ECO:0000259" key="2">
    <source>
        <dbReference type="Pfam" id="PF13439"/>
    </source>
</evidence>
<evidence type="ECO:0000259" key="1">
    <source>
        <dbReference type="Pfam" id="PF00534"/>
    </source>
</evidence>
<dbReference type="RefSeq" id="WP_280654051.1">
    <property type="nucleotide sequence ID" value="NZ_JANQDH010000041.1"/>
</dbReference>